<dbReference type="EMBL" id="FOLX01000001">
    <property type="protein sequence ID" value="SFC56616.1"/>
    <property type="molecule type" value="Genomic_DNA"/>
</dbReference>
<dbReference type="RefSeq" id="WP_139199525.1">
    <property type="nucleotide sequence ID" value="NZ_FNZG01000003.1"/>
</dbReference>
<dbReference type="Proteomes" id="UP000231644">
    <property type="component" value="Unassembled WGS sequence"/>
</dbReference>
<reference evidence="1 2" key="1">
    <citation type="submission" date="2016-10" db="EMBL/GenBank/DDBJ databases">
        <authorList>
            <person name="de Groot N.N."/>
        </authorList>
    </citation>
    <scope>NUCLEOTIDE SEQUENCE [LARGE SCALE GENOMIC DNA]</scope>
    <source>
        <strain evidence="1 2">DSM 29619</strain>
    </source>
</reference>
<evidence type="ECO:0000313" key="1">
    <source>
        <dbReference type="EMBL" id="SFC56616.1"/>
    </source>
</evidence>
<evidence type="ECO:0000313" key="2">
    <source>
        <dbReference type="Proteomes" id="UP000231644"/>
    </source>
</evidence>
<organism evidence="1 2">
    <name type="scientific">Pseudooceanicola nitratireducens</name>
    <dbReference type="NCBI Taxonomy" id="517719"/>
    <lineage>
        <taxon>Bacteria</taxon>
        <taxon>Pseudomonadati</taxon>
        <taxon>Pseudomonadota</taxon>
        <taxon>Alphaproteobacteria</taxon>
        <taxon>Rhodobacterales</taxon>
        <taxon>Paracoccaceae</taxon>
        <taxon>Pseudooceanicola</taxon>
    </lineage>
</organism>
<accession>A0A1I1K7C0</accession>
<sequence length="444" mass="50306">MKSYFFWLSFEYPIFSQSPHASVTIMRIENKKNYYANLDAEIASLSLEHGPQSAPALRLRLFKFFRLARLQGLIGSFDPKNELAFDPLLQELTQALREKAGFPNFSASRFLEFNNTDHKSCHFAKRYVVPICKLTPELKSYKSRKNQALRVLWRSTMGLEAGAEPHFFRRFSRTGAPKTVPDNCPLMGDYLLFSADAAGYARPSFFRFYVHDTGAVRCLWLRLDDPARRIGAKGWAINQQNAQVYVVGYLERRKPRAVVENAGGAICLSVSYDQTHFLNRTTNEKITHALVLFHHLPFEEKATASRGVLVRFTGVEHLGGQESHSKEDRARATYSLQKKLIDEFGCQLDLADCAKVLSEVSGFDERYYLEDGGVKGVFNNYPDSSGHVQGLPIAPLSVHLSHTLPRATSGEEPKEDIYFDAKHPPGSFVIARNRYTTPPKQVRN</sequence>
<dbReference type="AlphaFoldDB" id="A0A1I1K7C0"/>
<proteinExistence type="predicted"/>
<name>A0A1I1K7C0_9RHOB</name>
<gene>
    <name evidence="1" type="ORF">SAMN05421762_1362</name>
</gene>
<protein>
    <submittedName>
        <fullName evidence="1">Uncharacterized protein</fullName>
    </submittedName>
</protein>
<keyword evidence="2" id="KW-1185">Reference proteome</keyword>